<dbReference type="Proteomes" id="UP001151760">
    <property type="component" value="Unassembled WGS sequence"/>
</dbReference>
<evidence type="ECO:0000313" key="1">
    <source>
        <dbReference type="EMBL" id="GJT82424.1"/>
    </source>
</evidence>
<evidence type="ECO:0000313" key="2">
    <source>
        <dbReference type="Proteomes" id="UP001151760"/>
    </source>
</evidence>
<reference evidence="1" key="1">
    <citation type="journal article" date="2022" name="Int. J. Mol. Sci.">
        <title>Draft Genome of Tanacetum Coccineum: Genomic Comparison of Closely Related Tanacetum-Family Plants.</title>
        <authorList>
            <person name="Yamashiro T."/>
            <person name="Shiraishi A."/>
            <person name="Nakayama K."/>
            <person name="Satake H."/>
        </authorList>
    </citation>
    <scope>NUCLEOTIDE SEQUENCE</scope>
</reference>
<accession>A0ABQ5H4Q8</accession>
<comment type="caution">
    <text evidence="1">The sequence shown here is derived from an EMBL/GenBank/DDBJ whole genome shotgun (WGS) entry which is preliminary data.</text>
</comment>
<organism evidence="1 2">
    <name type="scientific">Tanacetum coccineum</name>
    <dbReference type="NCBI Taxonomy" id="301880"/>
    <lineage>
        <taxon>Eukaryota</taxon>
        <taxon>Viridiplantae</taxon>
        <taxon>Streptophyta</taxon>
        <taxon>Embryophyta</taxon>
        <taxon>Tracheophyta</taxon>
        <taxon>Spermatophyta</taxon>
        <taxon>Magnoliopsida</taxon>
        <taxon>eudicotyledons</taxon>
        <taxon>Gunneridae</taxon>
        <taxon>Pentapetalae</taxon>
        <taxon>asterids</taxon>
        <taxon>campanulids</taxon>
        <taxon>Asterales</taxon>
        <taxon>Asteraceae</taxon>
        <taxon>Asteroideae</taxon>
        <taxon>Anthemideae</taxon>
        <taxon>Anthemidinae</taxon>
        <taxon>Tanacetum</taxon>
    </lineage>
</organism>
<sequence length="306" mass="34265">MMVITLMFISLDSRKLRLNSRCEASLAKLAKDVVKPNLTHLRSDVKKVRPWNKAHGLRDYMLDYAYDVSVSSQDRIDVEPPSKVNWFADVLVKCQEANEEELDFETQLGKIYYWKVHRVQVLDFAKLAEIEYSDMDMTERLRMQHMGADGEGQALKKVITTDLFFLRSIDEGTVVNVPYLLAQYLFRHAYGRKAEAHVTPRQSLSNFVTLLLNLNTDAKSGSARNEVVTSKAIGVGVGVACYRRGLKEGGGGGMVVLKANVISVITVTAGETFSKFRSFSVESDKTKELCIGPSVFCMSWTAVSVT</sequence>
<gene>
    <name evidence="1" type="ORF">Tco_1056766</name>
</gene>
<keyword evidence="2" id="KW-1185">Reference proteome</keyword>
<protein>
    <submittedName>
        <fullName evidence="1">Uncharacterized protein</fullName>
    </submittedName>
</protein>
<name>A0ABQ5H4Q8_9ASTR</name>
<proteinExistence type="predicted"/>
<dbReference type="EMBL" id="BQNB010019166">
    <property type="protein sequence ID" value="GJT82424.1"/>
    <property type="molecule type" value="Genomic_DNA"/>
</dbReference>
<reference evidence="1" key="2">
    <citation type="submission" date="2022-01" db="EMBL/GenBank/DDBJ databases">
        <authorList>
            <person name="Yamashiro T."/>
            <person name="Shiraishi A."/>
            <person name="Satake H."/>
            <person name="Nakayama K."/>
        </authorList>
    </citation>
    <scope>NUCLEOTIDE SEQUENCE</scope>
</reference>